<keyword evidence="3" id="KW-1185">Reference proteome</keyword>
<dbReference type="AlphaFoldDB" id="A0A653BSZ8"/>
<dbReference type="InterPro" id="IPR013087">
    <property type="entry name" value="Znf_C2H2_type"/>
</dbReference>
<dbReference type="Pfam" id="PF00096">
    <property type="entry name" value="zf-C2H2"/>
    <property type="match status" value="1"/>
</dbReference>
<organism evidence="2 3">
    <name type="scientific">Callosobruchus maculatus</name>
    <name type="common">Southern cowpea weevil</name>
    <name type="synonym">Pulse bruchid</name>
    <dbReference type="NCBI Taxonomy" id="64391"/>
    <lineage>
        <taxon>Eukaryota</taxon>
        <taxon>Metazoa</taxon>
        <taxon>Ecdysozoa</taxon>
        <taxon>Arthropoda</taxon>
        <taxon>Hexapoda</taxon>
        <taxon>Insecta</taxon>
        <taxon>Pterygota</taxon>
        <taxon>Neoptera</taxon>
        <taxon>Endopterygota</taxon>
        <taxon>Coleoptera</taxon>
        <taxon>Polyphaga</taxon>
        <taxon>Cucujiformia</taxon>
        <taxon>Chrysomeloidea</taxon>
        <taxon>Chrysomelidae</taxon>
        <taxon>Bruchinae</taxon>
        <taxon>Bruchini</taxon>
        <taxon>Callosobruchus</taxon>
    </lineage>
</organism>
<evidence type="ECO:0000313" key="2">
    <source>
        <dbReference type="EMBL" id="VEN38451.1"/>
    </source>
</evidence>
<proteinExistence type="predicted"/>
<protein>
    <recommendedName>
        <fullName evidence="1">C2H2-type domain-containing protein</fullName>
    </recommendedName>
</protein>
<dbReference type="OrthoDB" id="6772902at2759"/>
<dbReference type="Proteomes" id="UP000410492">
    <property type="component" value="Unassembled WGS sequence"/>
</dbReference>
<sequence>MFIFELIFMSCPTLTCPNCHKKYKSKNSLTVHRSRDCAPILKTIYICKICNKLLKRKEYSKLHIYNNHRFSCDMPQLLQEVQK</sequence>
<dbReference type="SMART" id="SM00355">
    <property type="entry name" value="ZnF_C2H2"/>
    <property type="match status" value="2"/>
</dbReference>
<evidence type="ECO:0000313" key="3">
    <source>
        <dbReference type="Proteomes" id="UP000410492"/>
    </source>
</evidence>
<feature type="domain" description="C2H2-type" evidence="1">
    <location>
        <begin position="47"/>
        <end position="68"/>
    </location>
</feature>
<accession>A0A653BSZ8</accession>
<dbReference type="PROSITE" id="PS00028">
    <property type="entry name" value="ZINC_FINGER_C2H2_1"/>
    <property type="match status" value="1"/>
</dbReference>
<evidence type="ECO:0000259" key="1">
    <source>
        <dbReference type="PROSITE" id="PS00028"/>
    </source>
</evidence>
<gene>
    <name evidence="2" type="ORF">CALMAC_LOCUS3347</name>
</gene>
<dbReference type="Gene3D" id="3.30.160.60">
    <property type="entry name" value="Classic Zinc Finger"/>
    <property type="match status" value="1"/>
</dbReference>
<dbReference type="EMBL" id="CAACVG010004531">
    <property type="protein sequence ID" value="VEN38451.1"/>
    <property type="molecule type" value="Genomic_DNA"/>
</dbReference>
<reference evidence="2 3" key="1">
    <citation type="submission" date="2019-01" db="EMBL/GenBank/DDBJ databases">
        <authorList>
            <person name="Sayadi A."/>
        </authorList>
    </citation>
    <scope>NUCLEOTIDE SEQUENCE [LARGE SCALE GENOMIC DNA]</scope>
</reference>
<name>A0A653BSZ8_CALMS</name>